<accession>A0A559J3B6</accession>
<protein>
    <submittedName>
        <fullName evidence="1">Uncharacterized protein</fullName>
    </submittedName>
</protein>
<reference evidence="1 2" key="1">
    <citation type="submission" date="2019-07" db="EMBL/GenBank/DDBJ databases">
        <authorList>
            <person name="Kim J."/>
        </authorList>
    </citation>
    <scope>NUCLEOTIDE SEQUENCE [LARGE SCALE GENOMIC DNA]</scope>
    <source>
        <strain evidence="1 2">N4</strain>
    </source>
</reference>
<evidence type="ECO:0000313" key="1">
    <source>
        <dbReference type="EMBL" id="TVX94374.1"/>
    </source>
</evidence>
<comment type="caution">
    <text evidence="1">The sequence shown here is derived from an EMBL/GenBank/DDBJ whole genome shotgun (WGS) entry which is preliminary data.</text>
</comment>
<gene>
    <name evidence="1" type="ORF">FPZ44_15720</name>
</gene>
<name>A0A559J3B6_9BACL</name>
<dbReference type="EMBL" id="VNJK01000001">
    <property type="protein sequence ID" value="TVX94374.1"/>
    <property type="molecule type" value="Genomic_DNA"/>
</dbReference>
<dbReference type="AlphaFoldDB" id="A0A559J3B6"/>
<proteinExistence type="predicted"/>
<dbReference type="RefSeq" id="WP_144991478.1">
    <property type="nucleotide sequence ID" value="NZ_VNJK01000001.1"/>
</dbReference>
<dbReference type="Proteomes" id="UP000318102">
    <property type="component" value="Unassembled WGS sequence"/>
</dbReference>
<sequence>MINIREVVASDVEKLLDLHHTGAIFGGHIMQAISLLAYDSALPAKVLALDYFNLWSNGERILL</sequence>
<organism evidence="1 2">
    <name type="scientific">Paenibacillus agilis</name>
    <dbReference type="NCBI Taxonomy" id="3020863"/>
    <lineage>
        <taxon>Bacteria</taxon>
        <taxon>Bacillati</taxon>
        <taxon>Bacillota</taxon>
        <taxon>Bacilli</taxon>
        <taxon>Bacillales</taxon>
        <taxon>Paenibacillaceae</taxon>
        <taxon>Paenibacillus</taxon>
    </lineage>
</organism>
<keyword evidence="2" id="KW-1185">Reference proteome</keyword>
<evidence type="ECO:0000313" key="2">
    <source>
        <dbReference type="Proteomes" id="UP000318102"/>
    </source>
</evidence>